<organism evidence="2 3">
    <name type="scientific">Populus tomentosa</name>
    <name type="common">Chinese white poplar</name>
    <dbReference type="NCBI Taxonomy" id="118781"/>
    <lineage>
        <taxon>Eukaryota</taxon>
        <taxon>Viridiplantae</taxon>
        <taxon>Streptophyta</taxon>
        <taxon>Embryophyta</taxon>
        <taxon>Tracheophyta</taxon>
        <taxon>Spermatophyta</taxon>
        <taxon>Magnoliopsida</taxon>
        <taxon>eudicotyledons</taxon>
        <taxon>Gunneridae</taxon>
        <taxon>Pentapetalae</taxon>
        <taxon>rosids</taxon>
        <taxon>fabids</taxon>
        <taxon>Malpighiales</taxon>
        <taxon>Salicaceae</taxon>
        <taxon>Saliceae</taxon>
        <taxon>Populus</taxon>
    </lineage>
</organism>
<dbReference type="PROSITE" id="PS00636">
    <property type="entry name" value="DNAJ_1"/>
    <property type="match status" value="1"/>
</dbReference>
<name>A0A8X8CW85_POPTO</name>
<dbReference type="InterPro" id="IPR018253">
    <property type="entry name" value="DnaJ_domain_CS"/>
</dbReference>
<accession>A0A8X8CW85</accession>
<dbReference type="Proteomes" id="UP000886885">
    <property type="component" value="Chromosome 6D"/>
</dbReference>
<dbReference type="EMBL" id="JAAWWB010000012">
    <property type="protein sequence ID" value="KAG6768849.1"/>
    <property type="molecule type" value="Genomic_DNA"/>
</dbReference>
<dbReference type="OrthoDB" id="445556at2759"/>
<dbReference type="PROSITE" id="PS50076">
    <property type="entry name" value="DNAJ_2"/>
    <property type="match status" value="1"/>
</dbReference>
<sequence length="240" mass="26887">MSNARVFKAKLAFEKRQGYPKHAPTASLSCLRSLICLFITNKLVHFQIQVPQIFYLLFHTQKPFKLKLLLLGPPCNVSCHSRSTFKLYKRMLGSAFLPPKPSLSHSSPGHFSPGVQSPIRAFVVTASAATISPDSVKAKSSRNTLYEILCVDQTASQAEIKAAYRSLAKLHHPDITPSDRDGQDFIDIHNAYATLSDPAARASYDLSIRSSAPCYRFRSSTSNTFQGHRPTRRWETDQCW</sequence>
<evidence type="ECO:0000259" key="1">
    <source>
        <dbReference type="PROSITE" id="PS50076"/>
    </source>
</evidence>
<dbReference type="PANTHER" id="PTHR45432">
    <property type="entry name" value="CHAPERONE PROTEIN DNAJ 11, CHLOROPLASTIC-LIKE"/>
    <property type="match status" value="1"/>
</dbReference>
<evidence type="ECO:0000313" key="2">
    <source>
        <dbReference type="EMBL" id="KAG6768849.1"/>
    </source>
</evidence>
<dbReference type="PANTHER" id="PTHR45432:SF2">
    <property type="entry name" value="CHAPERONE PROTEIN DNAJ 11, CHLOROPLASTIC"/>
    <property type="match status" value="1"/>
</dbReference>
<evidence type="ECO:0000313" key="3">
    <source>
        <dbReference type="Proteomes" id="UP000886885"/>
    </source>
</evidence>
<proteinExistence type="predicted"/>
<protein>
    <recommendedName>
        <fullName evidence="1">J domain-containing protein</fullName>
    </recommendedName>
</protein>
<dbReference type="AlphaFoldDB" id="A0A8X8CW85"/>
<dbReference type="Pfam" id="PF00226">
    <property type="entry name" value="DnaJ"/>
    <property type="match status" value="1"/>
</dbReference>
<dbReference type="InterPro" id="IPR001623">
    <property type="entry name" value="DnaJ_domain"/>
</dbReference>
<dbReference type="SMART" id="SM00271">
    <property type="entry name" value="DnaJ"/>
    <property type="match status" value="1"/>
</dbReference>
<keyword evidence="3" id="KW-1185">Reference proteome</keyword>
<reference evidence="2" key="1">
    <citation type="journal article" date="2020" name="bioRxiv">
        <title>Hybrid origin of Populus tomentosa Carr. identified through genome sequencing and phylogenomic analysis.</title>
        <authorList>
            <person name="An X."/>
            <person name="Gao K."/>
            <person name="Chen Z."/>
            <person name="Li J."/>
            <person name="Yang X."/>
            <person name="Yang X."/>
            <person name="Zhou J."/>
            <person name="Guo T."/>
            <person name="Zhao T."/>
            <person name="Huang S."/>
            <person name="Miao D."/>
            <person name="Khan W.U."/>
            <person name="Rao P."/>
            <person name="Ye M."/>
            <person name="Lei B."/>
            <person name="Liao W."/>
            <person name="Wang J."/>
            <person name="Ji L."/>
            <person name="Li Y."/>
            <person name="Guo B."/>
            <person name="Mustafa N.S."/>
            <person name="Li S."/>
            <person name="Yun Q."/>
            <person name="Keller S.R."/>
            <person name="Mao J."/>
            <person name="Zhang R."/>
            <person name="Strauss S.H."/>
        </authorList>
    </citation>
    <scope>NUCLEOTIDE SEQUENCE</scope>
    <source>
        <strain evidence="2">GM15</strain>
        <tissue evidence="2">Leaf</tissue>
    </source>
</reference>
<gene>
    <name evidence="2" type="ORF">POTOM_024459</name>
</gene>
<dbReference type="CDD" id="cd06257">
    <property type="entry name" value="DnaJ"/>
    <property type="match status" value="1"/>
</dbReference>
<feature type="domain" description="J" evidence="1">
    <location>
        <begin position="144"/>
        <end position="208"/>
    </location>
</feature>
<comment type="caution">
    <text evidence="2">The sequence shown here is derived from an EMBL/GenBank/DDBJ whole genome shotgun (WGS) entry which is preliminary data.</text>
</comment>